<dbReference type="InterPro" id="IPR035205">
    <property type="entry name" value="DUF5320"/>
</dbReference>
<dbReference type="AlphaFoldDB" id="A0A5C0SDX8"/>
<proteinExistence type="predicted"/>
<reference evidence="1 2" key="1">
    <citation type="submission" date="2019-07" db="EMBL/GenBank/DDBJ databases">
        <title>Complete genome of Crassaminicella thermophila SY095.</title>
        <authorList>
            <person name="Li X."/>
        </authorList>
    </citation>
    <scope>NUCLEOTIDE SEQUENCE [LARGE SCALE GENOMIC DNA]</scope>
    <source>
        <strain evidence="1 2">SY095</strain>
    </source>
</reference>
<accession>A0A5C0SDX8</accession>
<evidence type="ECO:0008006" key="3">
    <source>
        <dbReference type="Google" id="ProtNLM"/>
    </source>
</evidence>
<dbReference type="EMBL" id="CP042243">
    <property type="protein sequence ID" value="QEK11528.1"/>
    <property type="molecule type" value="Genomic_DNA"/>
</dbReference>
<dbReference type="RefSeq" id="WP_148808683.1">
    <property type="nucleotide sequence ID" value="NZ_CP042243.1"/>
</dbReference>
<organism evidence="1 2">
    <name type="scientific">Crassaminicella thermophila</name>
    <dbReference type="NCBI Taxonomy" id="2599308"/>
    <lineage>
        <taxon>Bacteria</taxon>
        <taxon>Bacillati</taxon>
        <taxon>Bacillota</taxon>
        <taxon>Clostridia</taxon>
        <taxon>Eubacteriales</taxon>
        <taxon>Clostridiaceae</taxon>
        <taxon>Crassaminicella</taxon>
    </lineage>
</organism>
<name>A0A5C0SDX8_CRATE</name>
<protein>
    <recommendedName>
        <fullName evidence="3">DUF5320 domain-containing protein</fullName>
    </recommendedName>
</protein>
<dbReference type="KEGG" id="crs:FQB35_03580"/>
<evidence type="ECO:0000313" key="2">
    <source>
        <dbReference type="Proteomes" id="UP000324646"/>
    </source>
</evidence>
<dbReference type="Pfam" id="PF17253">
    <property type="entry name" value="DUF5320"/>
    <property type="match status" value="1"/>
</dbReference>
<evidence type="ECO:0000313" key="1">
    <source>
        <dbReference type="EMBL" id="QEK11528.1"/>
    </source>
</evidence>
<gene>
    <name evidence="1" type="ORF">FQB35_03580</name>
</gene>
<sequence>MPRRDGTGPMGMGAMTGRRMGFCNTSRNLGRGLRLGLGCRFDYASSKDKKDILIEQKNFLEKRLNLIKKELEEYEE</sequence>
<keyword evidence="2" id="KW-1185">Reference proteome</keyword>
<dbReference type="Proteomes" id="UP000324646">
    <property type="component" value="Chromosome"/>
</dbReference>